<evidence type="ECO:0000313" key="3">
    <source>
        <dbReference type="Proteomes" id="UP000741013"/>
    </source>
</evidence>
<comment type="caution">
    <text evidence="2">The sequence shown here is derived from an EMBL/GenBank/DDBJ whole genome shotgun (WGS) entry which is preliminary data.</text>
</comment>
<reference evidence="2 3" key="1">
    <citation type="submission" date="2021-03" db="EMBL/GenBank/DDBJ databases">
        <title>Sequencing the genomes of 1000 actinobacteria strains.</title>
        <authorList>
            <person name="Klenk H.-P."/>
        </authorList>
    </citation>
    <scope>NUCLEOTIDE SEQUENCE [LARGE SCALE GENOMIC DNA]</scope>
    <source>
        <strain evidence="2 3">DSM 45510</strain>
    </source>
</reference>
<dbReference type="RefSeq" id="WP_209664855.1">
    <property type="nucleotide sequence ID" value="NZ_JAGGMS010000001.1"/>
</dbReference>
<name>A0ABS4PRF5_9PSEU</name>
<proteinExistence type="predicted"/>
<dbReference type="InterPro" id="IPR049709">
    <property type="entry name" value="IniB-like_N"/>
</dbReference>
<feature type="region of interest" description="Disordered" evidence="1">
    <location>
        <begin position="354"/>
        <end position="377"/>
    </location>
</feature>
<evidence type="ECO:0000256" key="1">
    <source>
        <dbReference type="SAM" id="MobiDB-lite"/>
    </source>
</evidence>
<feature type="region of interest" description="Disordered" evidence="1">
    <location>
        <begin position="405"/>
        <end position="442"/>
    </location>
</feature>
<sequence>MSPSGQTLHDFVLNLLTDETARSAFGTDPAAALSGAGLQDVTAQDVQEVVPLVLDYAPGGVSVESPESGFAALPAATDVTSTDGAIEQLQALAQVAEGGGLAGLPGLDDLTRSSFAEDTPLGSVAGAHEITPEGIAATGAYAGEQLTGSIAGDAGPQGAAGSLAADSDAVDLGSAVSGSTEGAAAAAGVGTEPLSAGVAGAGGLHGVDTAFAGTSPVGDFGGDLFAATDGFAGSLNIAGQQYSIDSDSLGDLGGGHLAGLGDPATVLDSTAMPRSGEEAASATSGTLAGYVSTGGEWLAGGVATGGTTLGSYLTGADAAPIDQSVADSSGTISDQIAAGSGQLAGHLESLPIDVPADLPADLPADTPAATPGDLPTDLPADLPAELPTDLQVELPELPELPIVNPLPSGGHDGGASESPLGQLGNGHQLPDLGDITGGLLDF</sequence>
<accession>A0ABS4PRF5</accession>
<evidence type="ECO:0000313" key="2">
    <source>
        <dbReference type="EMBL" id="MBP2181433.1"/>
    </source>
</evidence>
<dbReference type="Proteomes" id="UP000741013">
    <property type="component" value="Unassembled WGS sequence"/>
</dbReference>
<keyword evidence="3" id="KW-1185">Reference proteome</keyword>
<protein>
    <submittedName>
        <fullName evidence="2">Uncharacterized protein</fullName>
    </submittedName>
</protein>
<dbReference type="NCBIfam" id="NF038175">
    <property type="entry name" value="IniB_NTERM"/>
    <property type="match status" value="1"/>
</dbReference>
<organism evidence="2 3">
    <name type="scientific">Amycolatopsis magusensis</name>
    <dbReference type="NCBI Taxonomy" id="882444"/>
    <lineage>
        <taxon>Bacteria</taxon>
        <taxon>Bacillati</taxon>
        <taxon>Actinomycetota</taxon>
        <taxon>Actinomycetes</taxon>
        <taxon>Pseudonocardiales</taxon>
        <taxon>Pseudonocardiaceae</taxon>
        <taxon>Amycolatopsis</taxon>
    </lineage>
</organism>
<gene>
    <name evidence="2" type="ORF">JOM49_002959</name>
</gene>
<dbReference type="EMBL" id="JAGGMS010000001">
    <property type="protein sequence ID" value="MBP2181433.1"/>
    <property type="molecule type" value="Genomic_DNA"/>
</dbReference>
<feature type="compositionally biased region" description="Low complexity" evidence="1">
    <location>
        <begin position="355"/>
        <end position="377"/>
    </location>
</feature>